<evidence type="ECO:0000256" key="2">
    <source>
        <dbReference type="ARBA" id="ARBA00010173"/>
    </source>
</evidence>
<comment type="caution">
    <text evidence="12">The sequence shown here is derived from an EMBL/GenBank/DDBJ whole genome shotgun (WGS) entry which is preliminary data.</text>
</comment>
<evidence type="ECO:0000256" key="4">
    <source>
        <dbReference type="ARBA" id="ARBA00021915"/>
    </source>
</evidence>
<dbReference type="InterPro" id="IPR042265">
    <property type="entry name" value="DPH1/DPH2_3"/>
</dbReference>
<dbReference type="PANTHER" id="PTHR10762">
    <property type="entry name" value="DIPHTHAMIDE BIOSYNTHESIS PROTEIN"/>
    <property type="match status" value="1"/>
</dbReference>
<keyword evidence="5 11" id="KW-0808">Transferase</keyword>
<keyword evidence="8" id="KW-0408">Iron</keyword>
<dbReference type="InterPro" id="IPR016435">
    <property type="entry name" value="DPH1/DPH2"/>
</dbReference>
<comment type="cofactor">
    <cofactor evidence="11">
        <name>[4Fe-4S] cluster</name>
        <dbReference type="ChEBI" id="CHEBI:49883"/>
    </cofactor>
    <text evidence="11">Binds 1 [4Fe-4S] cluster per subunit. The cluster is coordinated with 3 cysteines and an exchangeable S-adenosyl-L-methionine.</text>
</comment>
<comment type="function">
    <text evidence="11">Catalyzes the first step of diphthamide biosynthesis, a post-translational modification of histidine which occurs in elongation factor 2.</text>
</comment>
<dbReference type="AlphaFoldDB" id="W2YHK4"/>
<dbReference type="EMBL" id="ANIY01003648">
    <property type="protein sequence ID" value="ETP34282.1"/>
    <property type="molecule type" value="Genomic_DNA"/>
</dbReference>
<evidence type="ECO:0000256" key="1">
    <source>
        <dbReference type="ARBA" id="ARBA00005156"/>
    </source>
</evidence>
<dbReference type="NCBIfam" id="TIGR00322">
    <property type="entry name" value="diphth2_R"/>
    <property type="match status" value="1"/>
</dbReference>
<evidence type="ECO:0000313" key="12">
    <source>
        <dbReference type="EMBL" id="ETP34282.1"/>
    </source>
</evidence>
<protein>
    <recommendedName>
        <fullName evidence="4 11">2-(3-amino-3-carboxypropyl)histidine synthase subunit 1</fullName>
        <ecNumber evidence="3 11">2.5.1.108</ecNumber>
    </recommendedName>
</protein>
<comment type="catalytic activity">
    <reaction evidence="10 11">
        <text>L-histidyl-[translation elongation factor 2] + S-adenosyl-L-methionine = 2-[(3S)-amino-3-carboxypropyl]-L-histidyl-[translation elongation factor 2] + S-methyl-5'-thioadenosine + H(+)</text>
        <dbReference type="Rhea" id="RHEA:36783"/>
        <dbReference type="Rhea" id="RHEA-COMP:9748"/>
        <dbReference type="Rhea" id="RHEA-COMP:9749"/>
        <dbReference type="ChEBI" id="CHEBI:15378"/>
        <dbReference type="ChEBI" id="CHEBI:17509"/>
        <dbReference type="ChEBI" id="CHEBI:29979"/>
        <dbReference type="ChEBI" id="CHEBI:59789"/>
        <dbReference type="ChEBI" id="CHEBI:73995"/>
        <dbReference type="EC" id="2.5.1.108"/>
    </reaction>
</comment>
<dbReference type="SFLD" id="SFLDS00032">
    <property type="entry name" value="Radical_SAM_3-amino-3-carboxyp"/>
    <property type="match status" value="1"/>
</dbReference>
<evidence type="ECO:0000313" key="13">
    <source>
        <dbReference type="Proteomes" id="UP000018948"/>
    </source>
</evidence>
<comment type="similarity">
    <text evidence="2 11">Belongs to the DPH1/DPH2 family. DPH1 subfamily.</text>
</comment>
<sequence length="428" mass="47728">MKIMGAETNTSVAAGPPRFSGHSKAAENGCCQSSGAECQNNGCGAQQLVATKTKTKRKPSAAALKRRMANQIPEEILKDPELTKAIEQLPWNYNFEIRKTVWRIRQAGSKRVALQFPEGLLLYSCVISDIIERFTGADSIILGDWLALGADFMVHYGHSCLVPIDVTSIKMLYVFVDIAIDVDHLIDCMKLTFPPETKLALMGTIQFSSSIHLVSSRLKEYFTSLVVPQVKPLSPGEVLGCTSPVIDGVDALVFIADGRFHLESAMIMNPNLKAYRYDPYPKVLTIEKYDLPQMMEIRRAAIDHAKGAKKFGVVLGTLGRQGNPLILDHVKQLLEQSGKEYFVLLLSELFPDKLARFKDVDAWIQIACPRLSIDWGYAFPKPLLTAYEAEVCLEKTQWKEGSYPMDFYAKGSGPWTNYHDRKKTQTAA</sequence>
<keyword evidence="11" id="KW-0004">4Fe-4S</keyword>
<dbReference type="Gene3D" id="3.40.50.11840">
    <property type="entry name" value="Diphthamide synthesis DPH1/DPH2 domain 1"/>
    <property type="match status" value="1"/>
</dbReference>
<dbReference type="OrthoDB" id="1649088at2759"/>
<dbReference type="InterPro" id="IPR042263">
    <property type="entry name" value="DPH1/DPH2_1"/>
</dbReference>
<dbReference type="FunFam" id="3.40.50.11850:FF:000002">
    <property type="entry name" value="2-(3-amino-3-carboxypropyl)histidine synthase subunit 1"/>
    <property type="match status" value="1"/>
</dbReference>
<dbReference type="Gene3D" id="3.40.50.11860">
    <property type="entry name" value="Diphthamide synthesis DPH1/DPH2 domain 3"/>
    <property type="match status" value="1"/>
</dbReference>
<organism evidence="12 13">
    <name type="scientific">Phytophthora nicotianae P10297</name>
    <dbReference type="NCBI Taxonomy" id="1317064"/>
    <lineage>
        <taxon>Eukaryota</taxon>
        <taxon>Sar</taxon>
        <taxon>Stramenopiles</taxon>
        <taxon>Oomycota</taxon>
        <taxon>Peronosporomycetes</taxon>
        <taxon>Peronosporales</taxon>
        <taxon>Peronosporaceae</taxon>
        <taxon>Phytophthora</taxon>
    </lineage>
</organism>
<gene>
    <name evidence="12" type="ORF">F442_17384</name>
</gene>
<evidence type="ECO:0000256" key="8">
    <source>
        <dbReference type="ARBA" id="ARBA00023004"/>
    </source>
</evidence>
<proteinExistence type="inferred from homology"/>
<dbReference type="GO" id="GO:0046872">
    <property type="term" value="F:metal ion binding"/>
    <property type="evidence" value="ECO:0007669"/>
    <property type="project" value="UniProtKB-KW"/>
</dbReference>
<evidence type="ECO:0000256" key="10">
    <source>
        <dbReference type="ARBA" id="ARBA00048403"/>
    </source>
</evidence>
<accession>W2YHK4</accession>
<name>W2YHK4_PHYNI</name>
<dbReference type="Pfam" id="PF01866">
    <property type="entry name" value="Diphthamide_syn"/>
    <property type="match status" value="1"/>
</dbReference>
<evidence type="ECO:0000256" key="7">
    <source>
        <dbReference type="ARBA" id="ARBA00022723"/>
    </source>
</evidence>
<comment type="pathway">
    <text evidence="1 11">Protein modification; peptidyl-diphthamide biosynthesis.</text>
</comment>
<evidence type="ECO:0000256" key="9">
    <source>
        <dbReference type="ARBA" id="ARBA00023014"/>
    </source>
</evidence>
<reference evidence="12 13" key="1">
    <citation type="submission" date="2013-11" db="EMBL/GenBank/DDBJ databases">
        <title>The Genome Sequence of Phytophthora parasitica P10297.</title>
        <authorList>
            <consortium name="The Broad Institute Genomics Platform"/>
            <person name="Russ C."/>
            <person name="Tyler B."/>
            <person name="Panabieres F."/>
            <person name="Shan W."/>
            <person name="Tripathy S."/>
            <person name="Grunwald N."/>
            <person name="Machado M."/>
            <person name="Johnson C.S."/>
            <person name="Walker B."/>
            <person name="Young S.K."/>
            <person name="Zeng Q."/>
            <person name="Gargeya S."/>
            <person name="Fitzgerald M."/>
            <person name="Haas B."/>
            <person name="Abouelleil A."/>
            <person name="Allen A.W."/>
            <person name="Alvarado L."/>
            <person name="Arachchi H.M."/>
            <person name="Berlin A.M."/>
            <person name="Chapman S.B."/>
            <person name="Gainer-Dewar J."/>
            <person name="Goldberg J."/>
            <person name="Griggs A."/>
            <person name="Gujja S."/>
            <person name="Hansen M."/>
            <person name="Howarth C."/>
            <person name="Imamovic A."/>
            <person name="Ireland A."/>
            <person name="Larimer J."/>
            <person name="McCowan C."/>
            <person name="Murphy C."/>
            <person name="Pearson M."/>
            <person name="Poon T.W."/>
            <person name="Priest M."/>
            <person name="Roberts A."/>
            <person name="Saif S."/>
            <person name="Shea T."/>
            <person name="Sisk P."/>
            <person name="Sykes S."/>
            <person name="Wortman J."/>
            <person name="Nusbaum C."/>
            <person name="Birren B."/>
        </authorList>
    </citation>
    <scope>NUCLEOTIDE SEQUENCE [LARGE SCALE GENOMIC DNA]</scope>
    <source>
        <strain evidence="12 13">P10297</strain>
    </source>
</reference>
<dbReference type="Proteomes" id="UP000018948">
    <property type="component" value="Unassembled WGS sequence"/>
</dbReference>
<dbReference type="InterPro" id="IPR042264">
    <property type="entry name" value="DPH1/DPH2_2"/>
</dbReference>
<dbReference type="Gene3D" id="3.40.50.11850">
    <property type="entry name" value="Diphthamide synthesis DPH1/DPH2 domain 2"/>
    <property type="match status" value="1"/>
</dbReference>
<dbReference type="FunFam" id="3.40.50.11860:FF:000002">
    <property type="entry name" value="2-(3-amino-3-carboxypropyl)histidine synthase subunit 1"/>
    <property type="match status" value="1"/>
</dbReference>
<dbReference type="EC" id="2.5.1.108" evidence="3 11"/>
<dbReference type="GO" id="GO:0090560">
    <property type="term" value="F:2-(3-amino-3-carboxypropyl)histidine synthase activity"/>
    <property type="evidence" value="ECO:0007669"/>
    <property type="project" value="UniProtKB-UniRule"/>
</dbReference>
<dbReference type="GO" id="GO:0017183">
    <property type="term" value="P:protein histidyl modification to diphthamide"/>
    <property type="evidence" value="ECO:0007669"/>
    <property type="project" value="UniProtKB-UniRule"/>
</dbReference>
<keyword evidence="6 11" id="KW-0949">S-adenosyl-L-methionine</keyword>
<keyword evidence="9" id="KW-0411">Iron-sulfur</keyword>
<keyword evidence="7" id="KW-0479">Metal-binding</keyword>
<evidence type="ECO:0000256" key="3">
    <source>
        <dbReference type="ARBA" id="ARBA00012221"/>
    </source>
</evidence>
<dbReference type="PIRSF" id="PIRSF004967">
    <property type="entry name" value="DPH1"/>
    <property type="match status" value="1"/>
</dbReference>
<dbReference type="UniPathway" id="UPA00559"/>
<dbReference type="InterPro" id="IPR035435">
    <property type="entry name" value="DPH1/DPH2_euk_archaea"/>
</dbReference>
<evidence type="ECO:0000256" key="6">
    <source>
        <dbReference type="ARBA" id="ARBA00022691"/>
    </source>
</evidence>
<dbReference type="GO" id="GO:0051539">
    <property type="term" value="F:4 iron, 4 sulfur cluster binding"/>
    <property type="evidence" value="ECO:0007669"/>
    <property type="project" value="UniProtKB-UniRule"/>
</dbReference>
<evidence type="ECO:0000256" key="5">
    <source>
        <dbReference type="ARBA" id="ARBA00022679"/>
    </source>
</evidence>
<dbReference type="PANTHER" id="PTHR10762:SF1">
    <property type="entry name" value="2-(3-AMINO-3-CARBOXYPROPYL)HISTIDINE SYNTHASE SUBUNIT 1"/>
    <property type="match status" value="1"/>
</dbReference>
<evidence type="ECO:0000256" key="11">
    <source>
        <dbReference type="PIRNR" id="PIRNR004967"/>
    </source>
</evidence>